<comment type="caution">
    <text evidence="1">The sequence shown here is derived from an EMBL/GenBank/DDBJ whole genome shotgun (WGS) entry which is preliminary data.</text>
</comment>
<evidence type="ECO:0000313" key="1">
    <source>
        <dbReference type="EMBL" id="CAJ0565127.1"/>
    </source>
</evidence>
<gene>
    <name evidence="1" type="ORF">MSPICULIGERA_LOCUS3785</name>
</gene>
<sequence>MRMSTTYRRDIYYLSVQHLLHNRFEYVNEHISDNRPHLHRADLRCATYMRNNNTFTRKNSSLAALRHCFRTRMGFFDTIVPKPPLPDDSIPGGRYTHRLAPHTADAQPTFATSSLFGNNVKRISSPARR</sequence>
<accession>A0AA36CAU8</accession>
<protein>
    <submittedName>
        <fullName evidence="1">Uncharacterized protein</fullName>
    </submittedName>
</protein>
<evidence type="ECO:0000313" key="2">
    <source>
        <dbReference type="Proteomes" id="UP001177023"/>
    </source>
</evidence>
<reference evidence="1" key="1">
    <citation type="submission" date="2023-06" db="EMBL/GenBank/DDBJ databases">
        <authorList>
            <person name="Delattre M."/>
        </authorList>
    </citation>
    <scope>NUCLEOTIDE SEQUENCE</scope>
    <source>
        <strain evidence="1">AF72</strain>
    </source>
</reference>
<dbReference type="EMBL" id="CATQJA010000975">
    <property type="protein sequence ID" value="CAJ0565127.1"/>
    <property type="molecule type" value="Genomic_DNA"/>
</dbReference>
<name>A0AA36CAU8_9BILA</name>
<proteinExistence type="predicted"/>
<organism evidence="1 2">
    <name type="scientific">Mesorhabditis spiculigera</name>
    <dbReference type="NCBI Taxonomy" id="96644"/>
    <lineage>
        <taxon>Eukaryota</taxon>
        <taxon>Metazoa</taxon>
        <taxon>Ecdysozoa</taxon>
        <taxon>Nematoda</taxon>
        <taxon>Chromadorea</taxon>
        <taxon>Rhabditida</taxon>
        <taxon>Rhabditina</taxon>
        <taxon>Rhabditomorpha</taxon>
        <taxon>Rhabditoidea</taxon>
        <taxon>Rhabditidae</taxon>
        <taxon>Mesorhabditinae</taxon>
        <taxon>Mesorhabditis</taxon>
    </lineage>
</organism>
<dbReference type="AlphaFoldDB" id="A0AA36CAU8"/>
<keyword evidence="2" id="KW-1185">Reference proteome</keyword>
<dbReference type="Proteomes" id="UP001177023">
    <property type="component" value="Unassembled WGS sequence"/>
</dbReference>
<feature type="non-terminal residue" evidence="1">
    <location>
        <position position="1"/>
    </location>
</feature>